<dbReference type="GO" id="GO:0006754">
    <property type="term" value="P:ATP biosynthetic process"/>
    <property type="evidence" value="ECO:0007669"/>
    <property type="project" value="UniProtKB-KW"/>
</dbReference>
<evidence type="ECO:0000256" key="6">
    <source>
        <dbReference type="ARBA" id="ARBA00022927"/>
    </source>
</evidence>
<keyword evidence="4" id="KW-0406">Ion transport</keyword>
<keyword evidence="10" id="KW-1185">Reference proteome</keyword>
<keyword evidence="4" id="KW-0375">Hydrogen ion transport</keyword>
<comment type="similarity">
    <text evidence="2">Belongs to the FliH family.</text>
</comment>
<keyword evidence="8" id="KW-0066">ATP synthesis</keyword>
<dbReference type="InterPro" id="IPR051472">
    <property type="entry name" value="T3SS_Stator/FliH"/>
</dbReference>
<dbReference type="Pfam" id="PF02108">
    <property type="entry name" value="FliH"/>
    <property type="match status" value="1"/>
</dbReference>
<evidence type="ECO:0000313" key="9">
    <source>
        <dbReference type="EMBL" id="BDI30915.1"/>
    </source>
</evidence>
<keyword evidence="6" id="KW-0653">Protein transport</keyword>
<accession>A0A402CSZ5</accession>
<dbReference type="Gene3D" id="1.20.5.2950">
    <property type="match status" value="1"/>
</dbReference>
<dbReference type="GO" id="GO:1902600">
    <property type="term" value="P:proton transmembrane transport"/>
    <property type="evidence" value="ECO:0007669"/>
    <property type="project" value="UniProtKB-KW"/>
</dbReference>
<dbReference type="OrthoDB" id="9786263at2"/>
<dbReference type="PANTHER" id="PTHR34982">
    <property type="entry name" value="YOP PROTEINS TRANSLOCATION PROTEIN L"/>
    <property type="match status" value="1"/>
</dbReference>
<comment type="function">
    <text evidence="1">Needed for flagellar regrowth and assembly.</text>
</comment>
<keyword evidence="5" id="KW-1005">Bacterial flagellum biogenesis</keyword>
<dbReference type="Proteomes" id="UP000287394">
    <property type="component" value="Chromosome"/>
</dbReference>
<dbReference type="EMBL" id="AP025739">
    <property type="protein sequence ID" value="BDI30915.1"/>
    <property type="molecule type" value="Genomic_DNA"/>
</dbReference>
<evidence type="ECO:0000256" key="3">
    <source>
        <dbReference type="ARBA" id="ARBA00022448"/>
    </source>
</evidence>
<evidence type="ECO:0000256" key="1">
    <source>
        <dbReference type="ARBA" id="ARBA00003041"/>
    </source>
</evidence>
<dbReference type="RefSeq" id="WP_119320506.1">
    <property type="nucleotide sequence ID" value="NZ_AP025739.1"/>
</dbReference>
<evidence type="ECO:0000256" key="5">
    <source>
        <dbReference type="ARBA" id="ARBA00022795"/>
    </source>
</evidence>
<dbReference type="FunCoup" id="A0A402CSZ5">
    <property type="interactions" value="44"/>
</dbReference>
<dbReference type="InterPro" id="IPR028987">
    <property type="entry name" value="ATP_synth_B-like_membr_sf"/>
</dbReference>
<dbReference type="GO" id="GO:0044781">
    <property type="term" value="P:bacterial-type flagellum organization"/>
    <property type="evidence" value="ECO:0007669"/>
    <property type="project" value="UniProtKB-KW"/>
</dbReference>
<keyword evidence="7" id="KW-1006">Bacterial flagellum protein export</keyword>
<dbReference type="AlphaFoldDB" id="A0A402CSZ5"/>
<dbReference type="InterPro" id="IPR018035">
    <property type="entry name" value="Flagellar_FliH/T3SS_HrpE"/>
</dbReference>
<sequence length="247" mass="27649">MASVTSFMDLLQPLTPAEPKPARGAQAPVEPAPDISAMLENARAEANKIVADARRAAEEIREDARAQAEAMREAAWQEGRHSGEEAARAEIGEELRGEWISYREGLREDFQAIADEIVEGRRQLWERQETEMLELVLTIARQVIKTEVKENPDVVMSIIRNALRRVVDKENVRIRVAMSDSARVRGAKDDIMSIVDGLRHLEIIDDRRVGEGGCVIETNAGTIDAKIETQLAEVERTIIQSEELETE</sequence>
<gene>
    <name evidence="9" type="ORF">CCAX7_29660</name>
</gene>
<dbReference type="SUPFAM" id="SSF81573">
    <property type="entry name" value="F1F0 ATP synthase subunit B, membrane domain"/>
    <property type="match status" value="1"/>
</dbReference>
<evidence type="ECO:0000256" key="8">
    <source>
        <dbReference type="ARBA" id="ARBA00023310"/>
    </source>
</evidence>
<name>A0A402CSZ5_9BACT</name>
<dbReference type="PANTHER" id="PTHR34982:SF1">
    <property type="entry name" value="FLAGELLAR ASSEMBLY PROTEIN FLIH"/>
    <property type="match status" value="1"/>
</dbReference>
<evidence type="ECO:0000256" key="2">
    <source>
        <dbReference type="ARBA" id="ARBA00006602"/>
    </source>
</evidence>
<reference evidence="9 10" key="1">
    <citation type="journal article" date="2019" name="Int. J. Syst. Evol. Microbiol.">
        <title>Capsulimonas corticalis gen. nov., sp. nov., an aerobic capsulated bacterium, of a novel bacterial order, Capsulimonadales ord. nov., of the class Armatimonadia of the phylum Armatimonadetes.</title>
        <authorList>
            <person name="Li J."/>
            <person name="Kudo C."/>
            <person name="Tonouchi A."/>
        </authorList>
    </citation>
    <scope>NUCLEOTIDE SEQUENCE [LARGE SCALE GENOMIC DNA]</scope>
    <source>
        <strain evidence="9 10">AX-7</strain>
    </source>
</reference>
<evidence type="ECO:0000313" key="10">
    <source>
        <dbReference type="Proteomes" id="UP000287394"/>
    </source>
</evidence>
<evidence type="ECO:0000256" key="4">
    <source>
        <dbReference type="ARBA" id="ARBA00022781"/>
    </source>
</evidence>
<evidence type="ECO:0000256" key="7">
    <source>
        <dbReference type="ARBA" id="ARBA00023225"/>
    </source>
</evidence>
<keyword evidence="3" id="KW-0813">Transport</keyword>
<dbReference type="GO" id="GO:0015031">
    <property type="term" value="P:protein transport"/>
    <property type="evidence" value="ECO:0007669"/>
    <property type="project" value="UniProtKB-KW"/>
</dbReference>
<dbReference type="GO" id="GO:0005829">
    <property type="term" value="C:cytosol"/>
    <property type="evidence" value="ECO:0007669"/>
    <property type="project" value="TreeGrafter"/>
</dbReference>
<organism evidence="9 10">
    <name type="scientific">Capsulimonas corticalis</name>
    <dbReference type="NCBI Taxonomy" id="2219043"/>
    <lineage>
        <taxon>Bacteria</taxon>
        <taxon>Bacillati</taxon>
        <taxon>Armatimonadota</taxon>
        <taxon>Armatimonadia</taxon>
        <taxon>Capsulimonadales</taxon>
        <taxon>Capsulimonadaceae</taxon>
        <taxon>Capsulimonas</taxon>
    </lineage>
</organism>
<proteinExistence type="inferred from homology"/>
<protein>
    <submittedName>
        <fullName evidence="9">Uncharacterized protein</fullName>
    </submittedName>
</protein>
<dbReference type="KEGG" id="ccot:CCAX7_29660"/>